<feature type="region of interest" description="Disordered" evidence="1">
    <location>
        <begin position="333"/>
        <end position="376"/>
    </location>
</feature>
<protein>
    <submittedName>
        <fullName evidence="2">Uncharacterized protein</fullName>
    </submittedName>
</protein>
<feature type="region of interest" description="Disordered" evidence="1">
    <location>
        <begin position="53"/>
        <end position="107"/>
    </location>
</feature>
<feature type="compositionally biased region" description="Low complexity" evidence="1">
    <location>
        <begin position="62"/>
        <end position="97"/>
    </location>
</feature>
<dbReference type="Proteomes" id="UP001190700">
    <property type="component" value="Unassembled WGS sequence"/>
</dbReference>
<sequence>MHGRRASIAKVQPPQLGEVRQSCTADSCRVEVQQPTAQMQGCPSCSVTQLPQQPMAQAQGCPSSSSAQLPQQPLAPVQGCPSSSSSQLPQQPTTQEQGCPGSNSAQLPQQSTALVQGCPRNGNGTGLPQWATTRELFSAMAKGSAAHGASASDAPRVQHVSPSAIAECACIACERADFEVESECVATAHGSCKLEELVECASAEQLRQGSRCAMIKCACVATAQSSCELAELVGSVQRAAVSARADSCCELAGCTLCATIPEQADTCCKLAECARVAQGNNELVEYACTACEPVDLVGCACAKHSRCKQGPSTPGNSEFNGTDLQLSTAVSCPNSGGVELRPPTAASCPSSSADLQQPTQALPLLLHERPRQALPP</sequence>
<comment type="caution">
    <text evidence="2">The sequence shown here is derived from an EMBL/GenBank/DDBJ whole genome shotgun (WGS) entry which is preliminary data.</text>
</comment>
<feature type="compositionally biased region" description="Low complexity" evidence="1">
    <location>
        <begin position="342"/>
        <end position="365"/>
    </location>
</feature>
<organism evidence="2 3">
    <name type="scientific">Cymbomonas tetramitiformis</name>
    <dbReference type="NCBI Taxonomy" id="36881"/>
    <lineage>
        <taxon>Eukaryota</taxon>
        <taxon>Viridiplantae</taxon>
        <taxon>Chlorophyta</taxon>
        <taxon>Pyramimonadophyceae</taxon>
        <taxon>Pyramimonadales</taxon>
        <taxon>Pyramimonadaceae</taxon>
        <taxon>Cymbomonas</taxon>
    </lineage>
</organism>
<name>A0AAE0G178_9CHLO</name>
<evidence type="ECO:0000313" key="3">
    <source>
        <dbReference type="Proteomes" id="UP001190700"/>
    </source>
</evidence>
<accession>A0AAE0G178</accession>
<gene>
    <name evidence="2" type="ORF">CYMTET_21835</name>
</gene>
<dbReference type="AlphaFoldDB" id="A0AAE0G178"/>
<dbReference type="EMBL" id="LGRX02010784">
    <property type="protein sequence ID" value="KAK3269726.1"/>
    <property type="molecule type" value="Genomic_DNA"/>
</dbReference>
<feature type="compositionally biased region" description="Basic and acidic residues" evidence="1">
    <location>
        <begin position="366"/>
        <end position="376"/>
    </location>
</feature>
<evidence type="ECO:0000256" key="1">
    <source>
        <dbReference type="SAM" id="MobiDB-lite"/>
    </source>
</evidence>
<keyword evidence="3" id="KW-1185">Reference proteome</keyword>
<proteinExistence type="predicted"/>
<feature type="non-terminal residue" evidence="2">
    <location>
        <position position="376"/>
    </location>
</feature>
<evidence type="ECO:0000313" key="2">
    <source>
        <dbReference type="EMBL" id="KAK3269726.1"/>
    </source>
</evidence>
<reference evidence="2 3" key="1">
    <citation type="journal article" date="2015" name="Genome Biol. Evol.">
        <title>Comparative Genomics of a Bacterivorous Green Alga Reveals Evolutionary Causalities and Consequences of Phago-Mixotrophic Mode of Nutrition.</title>
        <authorList>
            <person name="Burns J.A."/>
            <person name="Paasch A."/>
            <person name="Narechania A."/>
            <person name="Kim E."/>
        </authorList>
    </citation>
    <scope>NUCLEOTIDE SEQUENCE [LARGE SCALE GENOMIC DNA]</scope>
    <source>
        <strain evidence="2 3">PLY_AMNH</strain>
    </source>
</reference>